<gene>
    <name evidence="10" type="ORF">HNP55_001662</name>
</gene>
<dbReference type="RefSeq" id="WP_184298152.1">
    <property type="nucleotide sequence ID" value="NZ_JACHLP010000003.1"/>
</dbReference>
<dbReference type="GO" id="GO:0016705">
    <property type="term" value="F:oxidoreductase activity, acting on paired donors, with incorporation or reduction of molecular oxygen"/>
    <property type="evidence" value="ECO:0007669"/>
    <property type="project" value="InterPro"/>
</dbReference>
<dbReference type="Gene3D" id="1.10.630.10">
    <property type="entry name" value="Cytochrome P450"/>
    <property type="match status" value="1"/>
</dbReference>
<name>A0A840L8Q5_9BURK</name>
<dbReference type="InterPro" id="IPR050196">
    <property type="entry name" value="Cytochrome_P450_Monoox"/>
</dbReference>
<dbReference type="GO" id="GO:0004497">
    <property type="term" value="F:monooxygenase activity"/>
    <property type="evidence" value="ECO:0007669"/>
    <property type="project" value="UniProtKB-KW"/>
</dbReference>
<dbReference type="EMBL" id="JACHLP010000003">
    <property type="protein sequence ID" value="MBB4843143.1"/>
    <property type="molecule type" value="Genomic_DNA"/>
</dbReference>
<keyword evidence="2 7" id="KW-0349">Heme</keyword>
<sequence>MNSLSKTKTQPARQDLPPGPPCRFFGLPELRAMGPDYLGFLQAQQRQHGDVVYMRLAQYRDYSFFHPEQVRELLVAAHEGLIRWERGIECMASAHGHSVLIAEGEAWARKRRMLQPGFAPKRVAAFATLMVQAGEEALAAWPQQAQADMPFEHAMTQLTMDVILRTLFSSHAGPQARAAEQALRTLSVIAYREMFWPASAPLWAPWKAPKRRALKVLNQLIEGQIAARRAHIAAGGADKPDLLDMLLKLQDENGQPLSDSELRDECMTTFLAGHETSAGALTWWGWCMATHPEAAAQAAAEVDAQLGGRKPGVEDIAQLPFLGQTIKEALRLYPPAPALLTRKSTKAMDIAGWHLPAGSMLRITPYLMHRDARWFPAPEAFRPERFGPAAAEIPRGAYLPFGAGPRVCLGQHFALTEITLIAALLLQRYRLVPVPGSEPPRPTLNITLRPHQPLRLRLIKRA</sequence>
<dbReference type="SUPFAM" id="SSF48264">
    <property type="entry name" value="Cytochrome P450"/>
    <property type="match status" value="1"/>
</dbReference>
<dbReference type="PANTHER" id="PTHR24291:SF50">
    <property type="entry name" value="BIFUNCTIONAL ALBAFLAVENONE MONOOXYGENASE_TERPENE SYNTHASE"/>
    <property type="match status" value="1"/>
</dbReference>
<keyword evidence="3 7" id="KW-0479">Metal-binding</keyword>
<accession>A0A840L8Q5</accession>
<protein>
    <submittedName>
        <fullName evidence="10">Cytochrome P450</fullName>
    </submittedName>
</protein>
<organism evidence="10 11">
    <name type="scientific">Roseateles oligotrophus</name>
    <dbReference type="NCBI Taxonomy" id="1769250"/>
    <lineage>
        <taxon>Bacteria</taxon>
        <taxon>Pseudomonadati</taxon>
        <taxon>Pseudomonadota</taxon>
        <taxon>Betaproteobacteria</taxon>
        <taxon>Burkholderiales</taxon>
        <taxon>Sphaerotilaceae</taxon>
        <taxon>Roseateles</taxon>
    </lineage>
</organism>
<evidence type="ECO:0000313" key="10">
    <source>
        <dbReference type="EMBL" id="MBB4843143.1"/>
    </source>
</evidence>
<feature type="binding site" description="axial binding residue" evidence="7">
    <location>
        <position position="408"/>
    </location>
    <ligand>
        <name>heme</name>
        <dbReference type="ChEBI" id="CHEBI:30413"/>
    </ligand>
    <ligandPart>
        <name>Fe</name>
        <dbReference type="ChEBI" id="CHEBI:18248"/>
    </ligandPart>
</feature>
<evidence type="ECO:0000256" key="8">
    <source>
        <dbReference type="RuleBase" id="RU000461"/>
    </source>
</evidence>
<evidence type="ECO:0000256" key="9">
    <source>
        <dbReference type="SAM" id="MobiDB-lite"/>
    </source>
</evidence>
<dbReference type="AlphaFoldDB" id="A0A840L8Q5"/>
<dbReference type="Proteomes" id="UP000562027">
    <property type="component" value="Unassembled WGS sequence"/>
</dbReference>
<dbReference type="InterPro" id="IPR002403">
    <property type="entry name" value="Cyt_P450_E_grp-IV"/>
</dbReference>
<reference evidence="10 11" key="1">
    <citation type="submission" date="2020-08" db="EMBL/GenBank/DDBJ databases">
        <title>Functional genomics of gut bacteria from endangered species of beetles.</title>
        <authorList>
            <person name="Carlos-Shanley C."/>
        </authorList>
    </citation>
    <scope>NUCLEOTIDE SEQUENCE [LARGE SCALE GENOMIC DNA]</scope>
    <source>
        <strain evidence="10 11">S00239</strain>
    </source>
</reference>
<dbReference type="GO" id="GO:0005506">
    <property type="term" value="F:iron ion binding"/>
    <property type="evidence" value="ECO:0007669"/>
    <property type="project" value="InterPro"/>
</dbReference>
<keyword evidence="5 7" id="KW-0408">Iron</keyword>
<dbReference type="Pfam" id="PF00067">
    <property type="entry name" value="p450"/>
    <property type="match status" value="1"/>
</dbReference>
<dbReference type="PRINTS" id="PR00385">
    <property type="entry name" value="P450"/>
</dbReference>
<evidence type="ECO:0000256" key="1">
    <source>
        <dbReference type="ARBA" id="ARBA00010617"/>
    </source>
</evidence>
<dbReference type="InterPro" id="IPR036396">
    <property type="entry name" value="Cyt_P450_sf"/>
</dbReference>
<feature type="region of interest" description="Disordered" evidence="9">
    <location>
        <begin position="1"/>
        <end position="20"/>
    </location>
</feature>
<evidence type="ECO:0000256" key="7">
    <source>
        <dbReference type="PIRSR" id="PIRSR602403-1"/>
    </source>
</evidence>
<dbReference type="PRINTS" id="PR00465">
    <property type="entry name" value="EP450IV"/>
</dbReference>
<proteinExistence type="inferred from homology"/>
<keyword evidence="11" id="KW-1185">Reference proteome</keyword>
<comment type="caution">
    <text evidence="10">The sequence shown here is derived from an EMBL/GenBank/DDBJ whole genome shotgun (WGS) entry which is preliminary data.</text>
</comment>
<feature type="compositionally biased region" description="Polar residues" evidence="9">
    <location>
        <begin position="1"/>
        <end position="12"/>
    </location>
</feature>
<evidence type="ECO:0000256" key="4">
    <source>
        <dbReference type="ARBA" id="ARBA00023002"/>
    </source>
</evidence>
<dbReference type="PANTHER" id="PTHR24291">
    <property type="entry name" value="CYTOCHROME P450 FAMILY 4"/>
    <property type="match status" value="1"/>
</dbReference>
<comment type="cofactor">
    <cofactor evidence="7">
        <name>heme</name>
        <dbReference type="ChEBI" id="CHEBI:30413"/>
    </cofactor>
</comment>
<dbReference type="InterPro" id="IPR017972">
    <property type="entry name" value="Cyt_P450_CS"/>
</dbReference>
<evidence type="ECO:0000256" key="6">
    <source>
        <dbReference type="ARBA" id="ARBA00023033"/>
    </source>
</evidence>
<dbReference type="PROSITE" id="PS00086">
    <property type="entry name" value="CYTOCHROME_P450"/>
    <property type="match status" value="1"/>
</dbReference>
<evidence type="ECO:0000256" key="5">
    <source>
        <dbReference type="ARBA" id="ARBA00023004"/>
    </source>
</evidence>
<dbReference type="InterPro" id="IPR001128">
    <property type="entry name" value="Cyt_P450"/>
</dbReference>
<dbReference type="GO" id="GO:0020037">
    <property type="term" value="F:heme binding"/>
    <property type="evidence" value="ECO:0007669"/>
    <property type="project" value="InterPro"/>
</dbReference>
<keyword evidence="6 8" id="KW-0503">Monooxygenase</keyword>
<evidence type="ECO:0000256" key="2">
    <source>
        <dbReference type="ARBA" id="ARBA00022617"/>
    </source>
</evidence>
<evidence type="ECO:0000256" key="3">
    <source>
        <dbReference type="ARBA" id="ARBA00022723"/>
    </source>
</evidence>
<comment type="similarity">
    <text evidence="1 8">Belongs to the cytochrome P450 family.</text>
</comment>
<keyword evidence="4 8" id="KW-0560">Oxidoreductase</keyword>
<evidence type="ECO:0000313" key="11">
    <source>
        <dbReference type="Proteomes" id="UP000562027"/>
    </source>
</evidence>